<keyword evidence="1" id="KW-0472">Membrane</keyword>
<reference evidence="2 3" key="1">
    <citation type="submission" date="2020-08" db="EMBL/GenBank/DDBJ databases">
        <title>Sequencing the genomes of 1000 actinobacteria strains.</title>
        <authorList>
            <person name="Klenk H.-P."/>
        </authorList>
    </citation>
    <scope>NUCLEOTIDE SEQUENCE [LARGE SCALE GENOMIC DNA]</scope>
    <source>
        <strain evidence="2 3">DSM 45823</strain>
    </source>
</reference>
<evidence type="ECO:0000313" key="2">
    <source>
        <dbReference type="EMBL" id="MBA9004998.1"/>
    </source>
</evidence>
<keyword evidence="3" id="KW-1185">Reference proteome</keyword>
<name>A0A7W3MZY8_9ACTN</name>
<sequence>MKLYGLLLASLVLAVGGVSLAVLDGDLSRGEAFSAIGLNLVASVIFALFYTTISGNIQERMLMEQIEGTIGSVSQELLGKLAGYEAHYMPAATYDAGTQFSEEYNDAVSQSLATTTSYMFRGTSAKYVPPRLHLAPRGRLRRVSILMLDPRAKAAIEARAAIKRDQTNSTKTVTELAREVTDEILMSVVALFDCRHFCESEIAFTRDVAATRIELFDDAVYISWYQGPDSAKKPIPESLKFARGTFPYEVHAQEAHLRFRQTDDPPLKISSHTSEADLLQHLTKLAGRTVTRDDVTNWRQEHARLVHEFTNFLANRSNR</sequence>
<comment type="caution">
    <text evidence="2">The sequence shown here is derived from an EMBL/GenBank/DDBJ whole genome shotgun (WGS) entry which is preliminary data.</text>
</comment>
<dbReference type="Proteomes" id="UP000539313">
    <property type="component" value="Unassembled WGS sequence"/>
</dbReference>
<evidence type="ECO:0000313" key="3">
    <source>
        <dbReference type="Proteomes" id="UP000539313"/>
    </source>
</evidence>
<dbReference type="AlphaFoldDB" id="A0A7W3MZY8"/>
<gene>
    <name evidence="2" type="ORF">HNR21_003880</name>
</gene>
<keyword evidence="1" id="KW-1133">Transmembrane helix</keyword>
<feature type="transmembrane region" description="Helical" evidence="1">
    <location>
        <begin position="31"/>
        <end position="53"/>
    </location>
</feature>
<protein>
    <submittedName>
        <fullName evidence="2">Uncharacterized protein</fullName>
    </submittedName>
</protein>
<evidence type="ECO:0000256" key="1">
    <source>
        <dbReference type="SAM" id="Phobius"/>
    </source>
</evidence>
<proteinExistence type="predicted"/>
<accession>A0A7W3MZY8</accession>
<organism evidence="2 3">
    <name type="scientific">Thermomonospora cellulosilytica</name>
    <dbReference type="NCBI Taxonomy" id="1411118"/>
    <lineage>
        <taxon>Bacteria</taxon>
        <taxon>Bacillati</taxon>
        <taxon>Actinomycetota</taxon>
        <taxon>Actinomycetes</taxon>
        <taxon>Streptosporangiales</taxon>
        <taxon>Thermomonosporaceae</taxon>
        <taxon>Thermomonospora</taxon>
    </lineage>
</organism>
<dbReference type="EMBL" id="JACJII010000001">
    <property type="protein sequence ID" value="MBA9004998.1"/>
    <property type="molecule type" value="Genomic_DNA"/>
</dbReference>
<dbReference type="RefSeq" id="WP_182706300.1">
    <property type="nucleotide sequence ID" value="NZ_JACJII010000001.1"/>
</dbReference>
<keyword evidence="1" id="KW-0812">Transmembrane</keyword>